<dbReference type="Proteomes" id="UP000009046">
    <property type="component" value="Unassembled WGS sequence"/>
</dbReference>
<sequence>MPSTVKCGAVDKKKEIKTNLTTKNNGAAKSVIRSTRAQDLRSQSNRDLLLKPKTTIEKTRNSQSPYVSSNLYMKKKKNSGNNTGKQSEFSSSNNNNKTITNNKSNVVVKNVVAAVVSEQEKKKKKVTTSTTMAANEKNVKTAPPPPPPPHKGKLKKGKPLTAGEKLSLQRQKTQEIINPKFVKKINDDNNDNNNLKSMYVSPNGDNEFFQLKKSQTFFICKGAKNFGDGGGGGGGDGDDDDNLKENNKIDRVNIMSEEDENDDDDDDDGGISPKLNPLTHNDSFCLIVKSSQNWSQKNRSDDEKWRQYDLSSSHDDDDDNDDDVDKGILKNSNHNLKSVDSLEKIDSEKIVRFSDEILIPVSIKEKYETDVFGLSKRTNNRHPPNNKNYTNNPCSY</sequence>
<evidence type="ECO:0000313" key="3">
    <source>
        <dbReference type="EnsemblMetazoa" id="PHUM401550-PA"/>
    </source>
</evidence>
<reference evidence="3" key="3">
    <citation type="submission" date="2021-02" db="UniProtKB">
        <authorList>
            <consortium name="EnsemblMetazoa"/>
        </authorList>
    </citation>
    <scope>IDENTIFICATION</scope>
    <source>
        <strain evidence="3">USDA</strain>
    </source>
</reference>
<name>E0VRQ5_PEDHC</name>
<dbReference type="InParanoid" id="E0VRQ5"/>
<feature type="region of interest" description="Disordered" evidence="1">
    <location>
        <begin position="375"/>
        <end position="396"/>
    </location>
</feature>
<feature type="region of interest" description="Disordered" evidence="1">
    <location>
        <begin position="225"/>
        <end position="276"/>
    </location>
</feature>
<protein>
    <submittedName>
        <fullName evidence="2 3">Uncharacterized protein</fullName>
    </submittedName>
</protein>
<feature type="region of interest" description="Disordered" evidence="1">
    <location>
        <begin position="118"/>
        <end position="158"/>
    </location>
</feature>
<dbReference type="AlphaFoldDB" id="E0VRQ5"/>
<dbReference type="EMBL" id="AAZO01004727">
    <property type="status" value="NOT_ANNOTATED_CDS"/>
    <property type="molecule type" value="Genomic_DNA"/>
</dbReference>
<evidence type="ECO:0000313" key="2">
    <source>
        <dbReference type="EMBL" id="EEB16061.1"/>
    </source>
</evidence>
<feature type="compositionally biased region" description="Acidic residues" evidence="1">
    <location>
        <begin position="315"/>
        <end position="324"/>
    </location>
</feature>
<dbReference type="RefSeq" id="XP_002428799.1">
    <property type="nucleotide sequence ID" value="XM_002428754.1"/>
</dbReference>
<dbReference type="EMBL" id="DS235494">
    <property type="protein sequence ID" value="EEB16061.1"/>
    <property type="molecule type" value="Genomic_DNA"/>
</dbReference>
<evidence type="ECO:0000256" key="1">
    <source>
        <dbReference type="SAM" id="MobiDB-lite"/>
    </source>
</evidence>
<evidence type="ECO:0000313" key="4">
    <source>
        <dbReference type="Proteomes" id="UP000009046"/>
    </source>
</evidence>
<feature type="compositionally biased region" description="Low complexity" evidence="1">
    <location>
        <begin position="79"/>
        <end position="103"/>
    </location>
</feature>
<feature type="compositionally biased region" description="Acidic residues" evidence="1">
    <location>
        <begin position="256"/>
        <end position="269"/>
    </location>
</feature>
<keyword evidence="4" id="KW-1185">Reference proteome</keyword>
<feature type="region of interest" description="Disordered" evidence="1">
    <location>
        <begin position="296"/>
        <end position="326"/>
    </location>
</feature>
<proteinExistence type="predicted"/>
<dbReference type="GeneID" id="8231059"/>
<feature type="compositionally biased region" description="Polar residues" evidence="1">
    <location>
        <begin position="27"/>
        <end position="46"/>
    </location>
</feature>
<feature type="compositionally biased region" description="Basic and acidic residues" evidence="1">
    <location>
        <begin position="298"/>
        <end position="307"/>
    </location>
</feature>
<feature type="region of interest" description="Disordered" evidence="1">
    <location>
        <begin position="27"/>
        <end position="103"/>
    </location>
</feature>
<gene>
    <name evidence="3" type="primary">8231059</name>
    <name evidence="2" type="ORF">Phum_PHUM401550</name>
</gene>
<organism>
    <name type="scientific">Pediculus humanus subsp. corporis</name>
    <name type="common">Body louse</name>
    <dbReference type="NCBI Taxonomy" id="121224"/>
    <lineage>
        <taxon>Eukaryota</taxon>
        <taxon>Metazoa</taxon>
        <taxon>Ecdysozoa</taxon>
        <taxon>Arthropoda</taxon>
        <taxon>Hexapoda</taxon>
        <taxon>Insecta</taxon>
        <taxon>Pterygota</taxon>
        <taxon>Neoptera</taxon>
        <taxon>Paraneoptera</taxon>
        <taxon>Psocodea</taxon>
        <taxon>Troctomorpha</taxon>
        <taxon>Phthiraptera</taxon>
        <taxon>Anoplura</taxon>
        <taxon>Pediculidae</taxon>
        <taxon>Pediculus</taxon>
    </lineage>
</organism>
<reference evidence="2" key="1">
    <citation type="submission" date="2007-04" db="EMBL/GenBank/DDBJ databases">
        <title>Annotation of Pediculus humanus corporis strain USDA.</title>
        <authorList>
            <person name="Kirkness E."/>
            <person name="Hannick L."/>
            <person name="Hass B."/>
            <person name="Bruggner R."/>
            <person name="Lawson D."/>
            <person name="Bidwell S."/>
            <person name="Joardar V."/>
            <person name="Caler E."/>
            <person name="Walenz B."/>
            <person name="Inman J."/>
            <person name="Schobel S."/>
            <person name="Galinsky K."/>
            <person name="Amedeo P."/>
            <person name="Strausberg R."/>
        </authorList>
    </citation>
    <scope>NUCLEOTIDE SEQUENCE</scope>
    <source>
        <strain evidence="2">USDA</strain>
    </source>
</reference>
<reference evidence="2" key="2">
    <citation type="submission" date="2007-04" db="EMBL/GenBank/DDBJ databases">
        <title>The genome of the human body louse.</title>
        <authorList>
            <consortium name="The Human Body Louse Genome Consortium"/>
            <person name="Kirkness E."/>
            <person name="Walenz B."/>
            <person name="Hass B."/>
            <person name="Bruggner R."/>
            <person name="Strausberg R."/>
        </authorList>
    </citation>
    <scope>NUCLEOTIDE SEQUENCE</scope>
    <source>
        <strain evidence="2">USDA</strain>
    </source>
</reference>
<dbReference type="HOGENOM" id="CLU_696994_0_0_1"/>
<accession>E0VRQ5</accession>
<dbReference type="EnsemblMetazoa" id="PHUM401550-RA">
    <property type="protein sequence ID" value="PHUM401550-PA"/>
    <property type="gene ID" value="PHUM401550"/>
</dbReference>
<feature type="compositionally biased region" description="Polar residues" evidence="1">
    <location>
        <begin position="61"/>
        <end position="71"/>
    </location>
</feature>
<feature type="compositionally biased region" description="Basic and acidic residues" evidence="1">
    <location>
        <begin position="48"/>
        <end position="60"/>
    </location>
</feature>
<dbReference type="KEGG" id="phu:Phum_PHUM401550"/>
<dbReference type="VEuPathDB" id="VectorBase:PHUM401550"/>
<feature type="compositionally biased region" description="Polar residues" evidence="1">
    <location>
        <begin position="381"/>
        <end position="396"/>
    </location>
</feature>
<dbReference type="CTD" id="8231059"/>